<proteinExistence type="predicted"/>
<sequence>MWSRLGAPVLLAALAVPLGTVPSGAAPPDAAAGAGHAARQAATCSADALARPKPLRTRTGEVLGTARMYAATRGGDLGFCVRVKPVERLRTASTVVMVRKTTYDADGTRTSGGVIGGSGMWRTPIFVTGSIIGPGSSLRAVVGIQLEQGAPKGTATLRGTLD</sequence>
<dbReference type="RefSeq" id="WP_179620302.1">
    <property type="nucleotide sequence ID" value="NZ_JACCBW010000002.1"/>
</dbReference>
<name>A0A7Y9H4I8_9ACTN</name>
<feature type="chain" id="PRO_5030611685" evidence="1">
    <location>
        <begin position="26"/>
        <end position="162"/>
    </location>
</feature>
<evidence type="ECO:0000313" key="3">
    <source>
        <dbReference type="Proteomes" id="UP000549911"/>
    </source>
</evidence>
<feature type="signal peptide" evidence="1">
    <location>
        <begin position="1"/>
        <end position="25"/>
    </location>
</feature>
<evidence type="ECO:0000313" key="2">
    <source>
        <dbReference type="EMBL" id="NYE37790.1"/>
    </source>
</evidence>
<dbReference type="EMBL" id="JACCBW010000002">
    <property type="protein sequence ID" value="NYE37790.1"/>
    <property type="molecule type" value="Genomic_DNA"/>
</dbReference>
<keyword evidence="3" id="KW-1185">Reference proteome</keyword>
<comment type="caution">
    <text evidence="2">The sequence shown here is derived from an EMBL/GenBank/DDBJ whole genome shotgun (WGS) entry which is preliminary data.</text>
</comment>
<reference evidence="2 3" key="1">
    <citation type="submission" date="2020-07" db="EMBL/GenBank/DDBJ databases">
        <authorList>
            <person name="Partida-Martinez L."/>
            <person name="Huntemann M."/>
            <person name="Clum A."/>
            <person name="Wang J."/>
            <person name="Palaniappan K."/>
            <person name="Ritter S."/>
            <person name="Chen I.-M."/>
            <person name="Stamatis D."/>
            <person name="Reddy T."/>
            <person name="O'Malley R."/>
            <person name="Daum C."/>
            <person name="Shapiro N."/>
            <person name="Ivanova N."/>
            <person name="Kyrpides N."/>
            <person name="Woyke T."/>
        </authorList>
    </citation>
    <scope>NUCLEOTIDE SEQUENCE [LARGE SCALE GENOMIC DNA]</scope>
    <source>
        <strain evidence="2 3">AT2.17</strain>
    </source>
</reference>
<dbReference type="Proteomes" id="UP000549911">
    <property type="component" value="Unassembled WGS sequence"/>
</dbReference>
<reference evidence="2 3" key="2">
    <citation type="submission" date="2020-08" db="EMBL/GenBank/DDBJ databases">
        <title>The Agave Microbiome: Exploring the role of microbial communities in plant adaptations to desert environments.</title>
        <authorList>
            <person name="Partida-Martinez L.P."/>
        </authorList>
    </citation>
    <scope>NUCLEOTIDE SEQUENCE [LARGE SCALE GENOMIC DNA]</scope>
    <source>
        <strain evidence="2 3">AT2.17</strain>
    </source>
</reference>
<dbReference type="AlphaFoldDB" id="A0A7Y9H4I8"/>
<gene>
    <name evidence="2" type="ORF">F4692_002923</name>
</gene>
<keyword evidence="1" id="KW-0732">Signal</keyword>
<evidence type="ECO:0000256" key="1">
    <source>
        <dbReference type="SAM" id="SignalP"/>
    </source>
</evidence>
<protein>
    <submittedName>
        <fullName evidence="2">Uncharacterized protein</fullName>
    </submittedName>
</protein>
<accession>A0A7Y9H4I8</accession>
<organism evidence="2 3">
    <name type="scientific">Nocardioides cavernae</name>
    <dbReference type="NCBI Taxonomy" id="1921566"/>
    <lineage>
        <taxon>Bacteria</taxon>
        <taxon>Bacillati</taxon>
        <taxon>Actinomycetota</taxon>
        <taxon>Actinomycetes</taxon>
        <taxon>Propionibacteriales</taxon>
        <taxon>Nocardioidaceae</taxon>
        <taxon>Nocardioides</taxon>
    </lineage>
</organism>